<feature type="domain" description="Fibronectin type-III" evidence="2">
    <location>
        <begin position="37"/>
        <end position="138"/>
    </location>
</feature>
<dbReference type="Pfam" id="PF17957">
    <property type="entry name" value="Big_7"/>
    <property type="match status" value="1"/>
</dbReference>
<feature type="transmembrane region" description="Helical" evidence="1">
    <location>
        <begin position="12"/>
        <end position="33"/>
    </location>
</feature>
<proteinExistence type="predicted"/>
<dbReference type="PROSITE" id="PS50853">
    <property type="entry name" value="FN3"/>
    <property type="match status" value="1"/>
</dbReference>
<gene>
    <name evidence="3" type="ORF">ASZ90_018036</name>
</gene>
<dbReference type="InterPro" id="IPR036116">
    <property type="entry name" value="FN3_sf"/>
</dbReference>
<keyword evidence="1" id="KW-1133">Transmembrane helix</keyword>
<dbReference type="Pfam" id="PF13539">
    <property type="entry name" value="Peptidase_M15_4"/>
    <property type="match status" value="1"/>
</dbReference>
<dbReference type="EMBL" id="LNQE01001845">
    <property type="protein sequence ID" value="KUG04545.1"/>
    <property type="molecule type" value="Genomic_DNA"/>
</dbReference>
<dbReference type="InterPro" id="IPR009045">
    <property type="entry name" value="Zn_M74/Hedgehog-like"/>
</dbReference>
<comment type="caution">
    <text evidence="3">The sequence shown here is derived from an EMBL/GenBank/DDBJ whole genome shotgun (WGS) entry which is preliminary data.</text>
</comment>
<evidence type="ECO:0000259" key="2">
    <source>
        <dbReference type="PROSITE" id="PS50853"/>
    </source>
</evidence>
<protein>
    <recommendedName>
        <fullName evidence="2">Fibronectin type-III domain-containing protein</fullName>
    </recommendedName>
</protein>
<dbReference type="GO" id="GO:0008233">
    <property type="term" value="F:peptidase activity"/>
    <property type="evidence" value="ECO:0007669"/>
    <property type="project" value="InterPro"/>
</dbReference>
<dbReference type="Gene3D" id="3.30.1380.10">
    <property type="match status" value="1"/>
</dbReference>
<dbReference type="InterPro" id="IPR039561">
    <property type="entry name" value="Peptidase_M15C"/>
</dbReference>
<dbReference type="CDD" id="cd00063">
    <property type="entry name" value="FN3"/>
    <property type="match status" value="1"/>
</dbReference>
<dbReference type="Gene3D" id="2.60.40.10">
    <property type="entry name" value="Immunoglobulins"/>
    <property type="match status" value="2"/>
</dbReference>
<keyword evidence="1" id="KW-0472">Membrane</keyword>
<dbReference type="InterPro" id="IPR003961">
    <property type="entry name" value="FN3_dom"/>
</dbReference>
<keyword evidence="1" id="KW-0812">Transmembrane</keyword>
<evidence type="ECO:0000256" key="1">
    <source>
        <dbReference type="SAM" id="Phobius"/>
    </source>
</evidence>
<name>A0A0W8E846_9ZZZZ</name>
<organism evidence="3">
    <name type="scientific">hydrocarbon metagenome</name>
    <dbReference type="NCBI Taxonomy" id="938273"/>
    <lineage>
        <taxon>unclassified sequences</taxon>
        <taxon>metagenomes</taxon>
        <taxon>ecological metagenomes</taxon>
    </lineage>
</organism>
<reference evidence="3" key="1">
    <citation type="journal article" date="2015" name="Proc. Natl. Acad. Sci. U.S.A.">
        <title>Networks of energetic and metabolic interactions define dynamics in microbial communities.</title>
        <authorList>
            <person name="Embree M."/>
            <person name="Liu J.K."/>
            <person name="Al-Bassam M.M."/>
            <person name="Zengler K."/>
        </authorList>
    </citation>
    <scope>NUCLEOTIDE SEQUENCE</scope>
</reference>
<accession>A0A0W8E846</accession>
<evidence type="ECO:0000313" key="3">
    <source>
        <dbReference type="EMBL" id="KUG04545.1"/>
    </source>
</evidence>
<dbReference type="InterPro" id="IPR013783">
    <property type="entry name" value="Ig-like_fold"/>
</dbReference>
<dbReference type="SUPFAM" id="SSF49265">
    <property type="entry name" value="Fibronectin type III"/>
    <property type="match status" value="1"/>
</dbReference>
<dbReference type="SUPFAM" id="SSF55166">
    <property type="entry name" value="Hedgehog/DD-peptidase"/>
    <property type="match status" value="1"/>
</dbReference>
<sequence>MDGVIIMNKRFAWSISIIAVVFLMALSIFKFAYIGDEPTVVTDEALAEDTGTALLNGQIKDPGGKDITQYGFKWGDSNRLGEEVISDNSPEKDSAFSLSINGLIPGTTYYYQAFAVNAKGSGYGDISSFKVPVNAAPVVTIKSPEDNLKVFKGEVVKIAAAAADDKKVESMSLLINDNSASSIEGEALDYNWDTSSVSPGKYVLKVVADDGSKAEHKLITVLVQEKPAVTNLAMNEQQPRNIESESESIPISRSADASDNYKYPRLSKVQGSFGQFYYRDTKGGRIEIDPQWIKENIVTITLPGFNRQVQVHKDAADNFITAFNYIKNGTTTINGKQVSLSSLIKTMDGTFVTRHVNWDSSRGLSNHSWGIAIDINAADHFRYVNPAWEPNDPNLILWEKAFKPAGFSWGNSYSDAMHFEVLK</sequence>
<dbReference type="AlphaFoldDB" id="A0A0W8E846"/>